<dbReference type="Pfam" id="PF13393">
    <property type="entry name" value="tRNA-synt_His"/>
    <property type="match status" value="1"/>
</dbReference>
<comment type="caution">
    <text evidence="3">The sequence shown here is derived from an EMBL/GenBank/DDBJ whole genome shotgun (WGS) entry which is preliminary data.</text>
</comment>
<evidence type="ECO:0000259" key="2">
    <source>
        <dbReference type="Pfam" id="PF13393"/>
    </source>
</evidence>
<keyword evidence="3" id="KW-0808">Transferase</keyword>
<evidence type="ECO:0000313" key="4">
    <source>
        <dbReference type="Proteomes" id="UP000727857"/>
    </source>
</evidence>
<reference evidence="3" key="1">
    <citation type="submission" date="2020-10" db="EMBL/GenBank/DDBJ databases">
        <authorList>
            <person name="Gilroy R."/>
        </authorList>
    </citation>
    <scope>NUCLEOTIDE SEQUENCE</scope>
    <source>
        <strain evidence="3">517</strain>
    </source>
</reference>
<feature type="binding site" evidence="1">
    <location>
        <position position="112"/>
    </location>
    <ligand>
        <name>L-histidine</name>
        <dbReference type="ChEBI" id="CHEBI:57595"/>
    </ligand>
</feature>
<dbReference type="PIRSF" id="PIRSF001549">
    <property type="entry name" value="His-tRNA_synth"/>
    <property type="match status" value="1"/>
</dbReference>
<feature type="binding site" evidence="1">
    <location>
        <position position="95"/>
    </location>
    <ligand>
        <name>L-histidine</name>
        <dbReference type="ChEBI" id="CHEBI:57595"/>
    </ligand>
</feature>
<feature type="binding site" evidence="1">
    <location>
        <begin position="257"/>
        <end position="258"/>
    </location>
    <ligand>
        <name>L-histidine</name>
        <dbReference type="ChEBI" id="CHEBI:57595"/>
    </ligand>
</feature>
<dbReference type="PANTHER" id="PTHR11476">
    <property type="entry name" value="HISTIDYL-TRNA SYNTHETASE"/>
    <property type="match status" value="1"/>
</dbReference>
<feature type="binding site" evidence="1">
    <location>
        <position position="108"/>
    </location>
    <ligand>
        <name>L-histidine</name>
        <dbReference type="ChEBI" id="CHEBI:57595"/>
    </ligand>
</feature>
<name>A0A940DGV3_9FIRM</name>
<protein>
    <submittedName>
        <fullName evidence="3">ATP phosphoribosyltransferase regulatory subunit</fullName>
    </submittedName>
</protein>
<dbReference type="SUPFAM" id="SSF55681">
    <property type="entry name" value="Class II aaRS and biotin synthetases"/>
    <property type="match status" value="1"/>
</dbReference>
<evidence type="ECO:0000256" key="1">
    <source>
        <dbReference type="PIRSR" id="PIRSR001549-1"/>
    </source>
</evidence>
<gene>
    <name evidence="3" type="ORF">IAB16_04155</name>
</gene>
<dbReference type="InterPro" id="IPR041715">
    <property type="entry name" value="HisRS-like_core"/>
</dbReference>
<reference evidence="3" key="2">
    <citation type="journal article" date="2021" name="PeerJ">
        <title>Extensive microbial diversity within the chicken gut microbiome revealed by metagenomics and culture.</title>
        <authorList>
            <person name="Gilroy R."/>
            <person name="Ravi A."/>
            <person name="Getino M."/>
            <person name="Pursley I."/>
            <person name="Horton D.L."/>
            <person name="Alikhan N.F."/>
            <person name="Baker D."/>
            <person name="Gharbi K."/>
            <person name="Hall N."/>
            <person name="Watson M."/>
            <person name="Adriaenssens E.M."/>
            <person name="Foster-Nyarko E."/>
            <person name="Jarju S."/>
            <person name="Secka A."/>
            <person name="Antonio M."/>
            <person name="Oren A."/>
            <person name="Chaudhuri R.R."/>
            <person name="La Ragione R."/>
            <person name="Hildebrand F."/>
            <person name="Pallen M.J."/>
        </authorList>
    </citation>
    <scope>NUCLEOTIDE SEQUENCE</scope>
    <source>
        <strain evidence="3">517</strain>
    </source>
</reference>
<dbReference type="GO" id="GO:0016757">
    <property type="term" value="F:glycosyltransferase activity"/>
    <property type="evidence" value="ECO:0007669"/>
    <property type="project" value="UniProtKB-KW"/>
</dbReference>
<dbReference type="Proteomes" id="UP000727857">
    <property type="component" value="Unassembled WGS sequence"/>
</dbReference>
<dbReference type="EMBL" id="JADINF010000104">
    <property type="protein sequence ID" value="MBO8424189.1"/>
    <property type="molecule type" value="Genomic_DNA"/>
</dbReference>
<accession>A0A940DGV3</accession>
<feature type="binding site" evidence="1">
    <location>
        <begin position="69"/>
        <end position="71"/>
    </location>
    <ligand>
        <name>L-histidine</name>
        <dbReference type="ChEBI" id="CHEBI:57595"/>
    </ligand>
</feature>
<dbReference type="AlphaFoldDB" id="A0A940DGV3"/>
<dbReference type="PANTHER" id="PTHR11476:SF7">
    <property type="entry name" value="HISTIDINE--TRNA LIGASE"/>
    <property type="match status" value="1"/>
</dbReference>
<dbReference type="GO" id="GO:0005737">
    <property type="term" value="C:cytoplasm"/>
    <property type="evidence" value="ECO:0007669"/>
    <property type="project" value="InterPro"/>
</dbReference>
<sequence length="374" mass="41412">MEIELNSMRKEDEVSLVLGNLFESYGYKKYLMSRFEEYSLYMENKDFLISDKIITFTDAGGKLMALKPDVTLSIVKNAKAEKGVRKLYYIENVYRPARNLPEFRESEQIGLEAIGDIDGYTVYEVTRLALNALAAVDKDFILDISHVGFVSALIEGLGLDYEANEEIYGYVTGKNLHGLKAASARLGISEEAFSALETLTSVSGTLSNGIEKARKAVMNEGMRIALDELATLDKALRSTEYYDNVRLDFSFVNDIGYYNGIIFTGFTPAVPRPVLSGGRYDKLMKKFAKDAGAIGFAVYVDEIVSYYSRKAEFDQDVFVEYAAGADIAAVAAVADKLRAEGKSVSVGSAPLADGKYRKIMRFDGEKLTEVKDNA</sequence>
<evidence type="ECO:0000313" key="3">
    <source>
        <dbReference type="EMBL" id="MBO8424189.1"/>
    </source>
</evidence>
<dbReference type="GO" id="GO:0140096">
    <property type="term" value="F:catalytic activity, acting on a protein"/>
    <property type="evidence" value="ECO:0007669"/>
    <property type="project" value="UniProtKB-ARBA"/>
</dbReference>
<organism evidence="3 4">
    <name type="scientific">Candidatus Stercoripulliclostridium pullicola</name>
    <dbReference type="NCBI Taxonomy" id="2840953"/>
    <lineage>
        <taxon>Bacteria</taxon>
        <taxon>Bacillati</taxon>
        <taxon>Bacillota</taxon>
        <taxon>Clostridia</taxon>
        <taxon>Eubacteriales</taxon>
        <taxon>Candidatus Stercoripulliclostridium</taxon>
    </lineage>
</organism>
<feature type="domain" description="Class II Histidinyl-tRNA synthetase (HisRS)-like catalytic core" evidence="2">
    <location>
        <begin position="8"/>
        <end position="303"/>
    </location>
</feature>
<dbReference type="Gene3D" id="3.30.930.10">
    <property type="entry name" value="Bira Bifunctional Protein, Domain 2"/>
    <property type="match status" value="1"/>
</dbReference>
<proteinExistence type="predicted"/>
<dbReference type="InterPro" id="IPR045864">
    <property type="entry name" value="aa-tRNA-synth_II/BPL/LPL"/>
</dbReference>
<keyword evidence="3" id="KW-0328">Glycosyltransferase</keyword>
<dbReference type="InterPro" id="IPR004516">
    <property type="entry name" value="HisRS/HisZ"/>
</dbReference>